<dbReference type="EMBL" id="JAPQKQ010000003">
    <property type="protein sequence ID" value="KAJ5202812.1"/>
    <property type="molecule type" value="Genomic_DNA"/>
</dbReference>
<evidence type="ECO:0000313" key="2">
    <source>
        <dbReference type="Proteomes" id="UP001150942"/>
    </source>
</evidence>
<accession>A0A9W9MK75</accession>
<keyword evidence="2" id="KW-1185">Reference proteome</keyword>
<dbReference type="AlphaFoldDB" id="A0A9W9MK75"/>
<sequence length="140" mass="15875">MPRGHTNASMDYARPHWRVFHFHSHLLISQDHHEIFLTACPGSTSLVTTSALFDRGTFRPPISFLEITRFTTSEPYARLSSPQGWWWTNRRTTTTPTVSQICSRRTVTDVLLVDGCKHDPATVRGRPVLSMSVILGQLVN</sequence>
<reference evidence="1" key="1">
    <citation type="submission" date="2022-11" db="EMBL/GenBank/DDBJ databases">
        <authorList>
            <person name="Petersen C."/>
        </authorList>
    </citation>
    <scope>NUCLEOTIDE SEQUENCE</scope>
    <source>
        <strain evidence="1">IBT 20477</strain>
    </source>
</reference>
<evidence type="ECO:0000313" key="1">
    <source>
        <dbReference type="EMBL" id="KAJ5202812.1"/>
    </source>
</evidence>
<dbReference type="Proteomes" id="UP001150942">
    <property type="component" value="Unassembled WGS sequence"/>
</dbReference>
<name>A0A9W9MK75_9EURO</name>
<protein>
    <submittedName>
        <fullName evidence="1">Uncharacterized protein</fullName>
    </submittedName>
</protein>
<gene>
    <name evidence="1" type="ORF">N7449_004891</name>
</gene>
<organism evidence="1 2">
    <name type="scientific">Penicillium cf. viridicatum</name>
    <dbReference type="NCBI Taxonomy" id="2972119"/>
    <lineage>
        <taxon>Eukaryota</taxon>
        <taxon>Fungi</taxon>
        <taxon>Dikarya</taxon>
        <taxon>Ascomycota</taxon>
        <taxon>Pezizomycotina</taxon>
        <taxon>Eurotiomycetes</taxon>
        <taxon>Eurotiomycetidae</taxon>
        <taxon>Eurotiales</taxon>
        <taxon>Aspergillaceae</taxon>
        <taxon>Penicillium</taxon>
    </lineage>
</organism>
<proteinExistence type="predicted"/>
<comment type="caution">
    <text evidence="1">The sequence shown here is derived from an EMBL/GenBank/DDBJ whole genome shotgun (WGS) entry which is preliminary data.</text>
</comment>
<reference evidence="1" key="2">
    <citation type="journal article" date="2023" name="IMA Fungus">
        <title>Comparative genomic study of the Penicillium genus elucidates a diverse pangenome and 15 lateral gene transfer events.</title>
        <authorList>
            <person name="Petersen C."/>
            <person name="Sorensen T."/>
            <person name="Nielsen M.R."/>
            <person name="Sondergaard T.E."/>
            <person name="Sorensen J.L."/>
            <person name="Fitzpatrick D.A."/>
            <person name="Frisvad J.C."/>
            <person name="Nielsen K.L."/>
        </authorList>
    </citation>
    <scope>NUCLEOTIDE SEQUENCE</scope>
    <source>
        <strain evidence="1">IBT 20477</strain>
    </source>
</reference>